<dbReference type="RefSeq" id="WP_122913372.1">
    <property type="nucleotide sequence ID" value="NZ_RHHT01000023.1"/>
</dbReference>
<dbReference type="Pfam" id="PF01315">
    <property type="entry name" value="Ald_Xan_dh_C"/>
    <property type="match status" value="1"/>
</dbReference>
<dbReference type="PANTHER" id="PTHR11908">
    <property type="entry name" value="XANTHINE DEHYDROGENASE"/>
    <property type="match status" value="1"/>
</dbReference>
<organism evidence="5 6">
    <name type="scientific">Brevibacillus panacihumi</name>
    <dbReference type="NCBI Taxonomy" id="497735"/>
    <lineage>
        <taxon>Bacteria</taxon>
        <taxon>Bacillati</taxon>
        <taxon>Bacillota</taxon>
        <taxon>Bacilli</taxon>
        <taxon>Bacillales</taxon>
        <taxon>Paenibacillaceae</taxon>
        <taxon>Brevibacillus</taxon>
    </lineage>
</organism>
<evidence type="ECO:0000256" key="1">
    <source>
        <dbReference type="ARBA" id="ARBA00022505"/>
    </source>
</evidence>
<dbReference type="Gene3D" id="3.30.365.10">
    <property type="entry name" value="Aldehyde oxidase/xanthine dehydrogenase, molybdopterin binding domain"/>
    <property type="match status" value="4"/>
</dbReference>
<dbReference type="InterPro" id="IPR037165">
    <property type="entry name" value="AldOxase/xan_DH_Mopterin-bd_sf"/>
</dbReference>
<proteinExistence type="predicted"/>
<dbReference type="GO" id="GO:0016491">
    <property type="term" value="F:oxidoreductase activity"/>
    <property type="evidence" value="ECO:0007669"/>
    <property type="project" value="UniProtKB-KW"/>
</dbReference>
<dbReference type="EMBL" id="RHHT01000023">
    <property type="protein sequence ID" value="RNB78617.1"/>
    <property type="molecule type" value="Genomic_DNA"/>
</dbReference>
<dbReference type="Gene3D" id="3.90.1170.50">
    <property type="entry name" value="Aldehyde oxidase/xanthine dehydrogenase, a/b hammerhead"/>
    <property type="match status" value="1"/>
</dbReference>
<dbReference type="Pfam" id="PF02738">
    <property type="entry name" value="MoCoBD_1"/>
    <property type="match status" value="1"/>
</dbReference>
<dbReference type="GO" id="GO:0005506">
    <property type="term" value="F:iron ion binding"/>
    <property type="evidence" value="ECO:0007669"/>
    <property type="project" value="InterPro"/>
</dbReference>
<dbReference type="InterPro" id="IPR008274">
    <property type="entry name" value="AldOxase/xan_DH_MoCoBD1"/>
</dbReference>
<dbReference type="InterPro" id="IPR000674">
    <property type="entry name" value="Ald_Oxase/Xan_DH_a/b"/>
</dbReference>
<evidence type="ECO:0000313" key="5">
    <source>
        <dbReference type="EMBL" id="RNB78617.1"/>
    </source>
</evidence>
<comment type="cofactor">
    <cofactor evidence="3">
        <name>Mo-molybdopterin cytosine dinucleotide</name>
        <dbReference type="ChEBI" id="CHEBI:71308"/>
    </cofactor>
</comment>
<dbReference type="AlphaFoldDB" id="A0A3M8CTN3"/>
<dbReference type="PANTHER" id="PTHR11908:SF132">
    <property type="entry name" value="ALDEHYDE OXIDASE 1-RELATED"/>
    <property type="match status" value="1"/>
</dbReference>
<evidence type="ECO:0000256" key="2">
    <source>
        <dbReference type="ARBA" id="ARBA00023002"/>
    </source>
</evidence>
<dbReference type="InterPro" id="IPR036856">
    <property type="entry name" value="Ald_Oxase/Xan_DH_a/b_sf"/>
</dbReference>
<dbReference type="InterPro" id="IPR016208">
    <property type="entry name" value="Ald_Oxase/xanthine_DH-like"/>
</dbReference>
<comment type="caution">
    <text evidence="5">The sequence shown here is derived from an EMBL/GenBank/DDBJ whole genome shotgun (WGS) entry which is preliminary data.</text>
</comment>
<accession>A0A3M8CTN3</accession>
<feature type="domain" description="Aldehyde oxidase/xanthine dehydrogenase a/b hammerhead" evidence="4">
    <location>
        <begin position="19"/>
        <end position="145"/>
    </location>
</feature>
<reference evidence="5 6" key="1">
    <citation type="submission" date="2018-10" db="EMBL/GenBank/DDBJ databases">
        <title>Phylogenomics of Brevibacillus.</title>
        <authorList>
            <person name="Dunlap C."/>
        </authorList>
    </citation>
    <scope>NUCLEOTIDE SEQUENCE [LARGE SCALE GENOMIC DNA]</scope>
    <source>
        <strain evidence="5 6">JCM 15085</strain>
    </source>
</reference>
<dbReference type="InterPro" id="IPR046867">
    <property type="entry name" value="AldOxase/xan_DH_MoCoBD2"/>
</dbReference>
<dbReference type="SUPFAM" id="SSF56003">
    <property type="entry name" value="Molybdenum cofactor-binding domain"/>
    <property type="match status" value="1"/>
</dbReference>
<dbReference type="FunFam" id="3.30.365.10:FF:000001">
    <property type="entry name" value="Xanthine dehydrogenase oxidase"/>
    <property type="match status" value="1"/>
</dbReference>
<dbReference type="SMART" id="SM01008">
    <property type="entry name" value="Ald_Xan_dh_C"/>
    <property type="match status" value="1"/>
</dbReference>
<evidence type="ECO:0000259" key="4">
    <source>
        <dbReference type="SMART" id="SM01008"/>
    </source>
</evidence>
<keyword evidence="1" id="KW-0500">Molybdenum</keyword>
<gene>
    <name evidence="5" type="ORF">EDM58_10960</name>
</gene>
<dbReference type="Proteomes" id="UP000281915">
    <property type="component" value="Unassembled WGS sequence"/>
</dbReference>
<evidence type="ECO:0000313" key="6">
    <source>
        <dbReference type="Proteomes" id="UP000281915"/>
    </source>
</evidence>
<keyword evidence="2" id="KW-0560">Oxidoreductase</keyword>
<protein>
    <submittedName>
        <fullName evidence="5">Xanthine dehydrogenase family protein molybdopterin-binding subunit</fullName>
    </submittedName>
</protein>
<sequence length="791" mass="86402">MANLIGQSFRRKEDYRFVTGTGQYVADIRMDNMAEAAFIRSTYAHARIKSIDRSAALALDDVYAVITGEDLVGKVGLMSEMESHCRLPKHIEDQIKPIMKHNVEPVLATGKVKYVGQNVVCIVAKNRYIAEDAAALVKIDYEPLPAVVDPFEALKEGAPLVQDDLDDNMQAYFHLPVGSWEEAVSKADHVIKGRFTSPRVGSNPIETRGVVASYDNRTDFLNIWSSTQMPFEIRHYVAKLLGLVEQNIRVVAPDVGGGFGPKGGLYPEEVLLAYLAKQLKRPVRWIEDRMEHMSGARHSRDQIHALEVAYTKDGTILGVKDDFVLDVGAINYFALTCAYNSAAHFRGAYKIPVFDLTCRIALTNKTPNVPYRGAGRPEVVFAMDRIVDMIARELGMDPVEVMLKNIIPAEEMPYSQGMYYKDGGELIYDSGNYPEAFEMALEMSRFKEIRANQERWRQEGKYIGIGFSSNVEGTGVGPFEGAKVSIDPSGQVILHVGSSSQGQSHETVFGQVAGDVFGVSLDRVTVKNGDTVALGYGAGTYASRSAVNAGSAAHLASVKLREKMLAVAGNVLEIAPEELTMKDGVIYAVSQPEKKITFPELAAAAAPGMRCKVPEGMDPGLEATHYFVPPTVTYSSSVHAAVVEVDIETGFVKIKNYYIVHDSGRVINPMVVEGQVQGGFAQGIGTALYEEVVHNENGQLLTGTYMDYLLPTSMEVPVAVQGEQEYYSTRNPLGVKGVGESGAISTPAAIANAVVDALAPFHVKIDRLPVSPNRVFDLLQDAQSEEVIMPK</sequence>
<dbReference type="Pfam" id="PF20256">
    <property type="entry name" value="MoCoBD_2"/>
    <property type="match status" value="1"/>
</dbReference>
<name>A0A3M8CTN3_9BACL</name>
<evidence type="ECO:0000256" key="3">
    <source>
        <dbReference type="ARBA" id="ARBA00053029"/>
    </source>
</evidence>
<dbReference type="SUPFAM" id="SSF54665">
    <property type="entry name" value="CO dehydrogenase molybdoprotein N-domain-like"/>
    <property type="match status" value="1"/>
</dbReference>